<feature type="compositionally biased region" description="Low complexity" evidence="1">
    <location>
        <begin position="637"/>
        <end position="653"/>
    </location>
</feature>
<feature type="region of interest" description="Disordered" evidence="1">
    <location>
        <begin position="712"/>
        <end position="799"/>
    </location>
</feature>
<dbReference type="InterPro" id="IPR010308">
    <property type="entry name" value="TRP_C"/>
</dbReference>
<dbReference type="GO" id="GO:0016020">
    <property type="term" value="C:membrane"/>
    <property type="evidence" value="ECO:0007669"/>
    <property type="project" value="TreeGrafter"/>
</dbReference>
<keyword evidence="2" id="KW-0472">Membrane</keyword>
<accession>A0AAD9LXD3</accession>
<evidence type="ECO:0000256" key="2">
    <source>
        <dbReference type="SAM" id="Phobius"/>
    </source>
</evidence>
<proteinExistence type="predicted"/>
<feature type="transmembrane region" description="Helical" evidence="2">
    <location>
        <begin position="487"/>
        <end position="507"/>
    </location>
</feature>
<dbReference type="GO" id="GO:0055085">
    <property type="term" value="P:transmembrane transport"/>
    <property type="evidence" value="ECO:0007669"/>
    <property type="project" value="TreeGrafter"/>
</dbReference>
<sequence length="799" mass="87086">MFVRLALAWLAASCVSGAYVQWQSCDGPGTETNVFVPESVSATLMPSDDGRENLLTLRAFRLMEDAECRELSRMVHAAWIQIEMLGRSSAYRTATNATCNKFDISNNWVSPLGHPAGLYVSVSSDVGPLPPSSTFHITFHLEGTDSEEISCQQANITPALSPTISYAITYSTWALFIFVLLVGIARSFYSTPVTLDDDDDDEPRPVRTLLPNVGDCLQYLQFVFLTGGLSLRYPGFYQPVVSHLSWWSLFGNGPITHGRMYDGVQDGIYVVNGTYGGTYGLELMTQIAGAPMSMDTWLNMVILMFIIAAGVALVLKVSWLLSRNRGPDSRPSQSGGGIRQDCNRTLRVILSYFMFPLVALSFYQLDQAEWLPIYHTSLAAMLIVAMMAAFIWLIRQIPTRNLGALLFDSTKRYSQLPPSQDFRRQDDRFIFIIFALTFVRGAAVGGLQISGASQLAVLGACELTLLASIAGFQAYSTFSVGSIAAAIRLCSLVFLIAFLPGIAATGIKSAIGLLLLSIHAGMLVLGFLVPAACDLGNMIKTWWAAPKPHVYGLRELRRRDVSPSNLSSMYTTNEFDTSDPEPDDVGEPNAGYLRPTYRPDSPSTMHLSPSTASSRYFRPPRSSASISSVDHPRTLGSSLRSPSRTVSTSTSTSIADKHSMQYSPSMVSPSRLSESIREEEASTTSGTSSTRVDSGPLGPRWNDYSFREADLYYGTPRPPPAERASEDLPRPSVLRPSFRSSSGFWAKVTGQAGASEQGFQVSRPRPRPEVGFVVVRPDRPNNLGNGPGSGAARSPSQGA</sequence>
<reference evidence="5" key="1">
    <citation type="submission" date="2021-06" db="EMBL/GenBank/DDBJ databases">
        <title>Comparative genomics, transcriptomics and evolutionary studies reveal genomic signatures of adaptation to plant cell wall in hemibiotrophic fungi.</title>
        <authorList>
            <consortium name="DOE Joint Genome Institute"/>
            <person name="Baroncelli R."/>
            <person name="Diaz J.F."/>
            <person name="Benocci T."/>
            <person name="Peng M."/>
            <person name="Battaglia E."/>
            <person name="Haridas S."/>
            <person name="Andreopoulos W."/>
            <person name="Labutti K."/>
            <person name="Pangilinan J."/>
            <person name="Floch G.L."/>
            <person name="Makela M.R."/>
            <person name="Henrissat B."/>
            <person name="Grigoriev I.V."/>
            <person name="Crouch J.A."/>
            <person name="De Vries R.P."/>
            <person name="Sukno S.A."/>
            <person name="Thon M.R."/>
        </authorList>
    </citation>
    <scope>NUCLEOTIDE SEQUENCE</scope>
    <source>
        <strain evidence="5">MAFF235873</strain>
    </source>
</reference>
<dbReference type="InterPro" id="IPR040241">
    <property type="entry name" value="TRP_Flc/Pkd2-like"/>
</dbReference>
<evidence type="ECO:0000313" key="6">
    <source>
        <dbReference type="Proteomes" id="UP001232148"/>
    </source>
</evidence>
<dbReference type="AlphaFoldDB" id="A0AAD9LXD3"/>
<keyword evidence="3" id="KW-0732">Signal</keyword>
<feature type="compositionally biased region" description="Polar residues" evidence="1">
    <location>
        <begin position="564"/>
        <end position="575"/>
    </location>
</feature>
<feature type="region of interest" description="Disordered" evidence="1">
    <location>
        <begin position="564"/>
        <end position="700"/>
    </location>
</feature>
<feature type="compositionally biased region" description="Polar residues" evidence="1">
    <location>
        <begin position="660"/>
        <end position="673"/>
    </location>
</feature>
<keyword evidence="2" id="KW-1133">Transmembrane helix</keyword>
<feature type="signal peptide" evidence="3">
    <location>
        <begin position="1"/>
        <end position="17"/>
    </location>
</feature>
<feature type="transmembrane region" description="Helical" evidence="2">
    <location>
        <begin position="455"/>
        <end position="475"/>
    </location>
</feature>
<evidence type="ECO:0000313" key="5">
    <source>
        <dbReference type="EMBL" id="KAK2021750.1"/>
    </source>
</evidence>
<feature type="domain" description="TRP C-terminal" evidence="4">
    <location>
        <begin position="281"/>
        <end position="522"/>
    </location>
</feature>
<comment type="caution">
    <text evidence="5">The sequence shown here is derived from an EMBL/GenBank/DDBJ whole genome shotgun (WGS) entry which is preliminary data.</text>
</comment>
<feature type="transmembrane region" description="Helical" evidence="2">
    <location>
        <begin position="297"/>
        <end position="321"/>
    </location>
</feature>
<evidence type="ECO:0000259" key="4">
    <source>
        <dbReference type="Pfam" id="PF06011"/>
    </source>
</evidence>
<keyword evidence="2" id="KW-0812">Transmembrane</keyword>
<dbReference type="Proteomes" id="UP001232148">
    <property type="component" value="Unassembled WGS sequence"/>
</dbReference>
<dbReference type="PANTHER" id="PTHR31145:SF8">
    <property type="entry name" value="INTEGRAL MEMBRANE PROTEIN (AFU_ORTHOLOGUE AFUA_2G17475)"/>
    <property type="match status" value="1"/>
</dbReference>
<dbReference type="Pfam" id="PF06011">
    <property type="entry name" value="TRP"/>
    <property type="match status" value="1"/>
</dbReference>
<gene>
    <name evidence="5" type="ORF">LX32DRAFT_574817</name>
</gene>
<evidence type="ECO:0000256" key="1">
    <source>
        <dbReference type="SAM" id="MobiDB-lite"/>
    </source>
</evidence>
<feature type="transmembrane region" description="Helical" evidence="2">
    <location>
        <begin position="371"/>
        <end position="394"/>
    </location>
</feature>
<name>A0AAD9LXD3_9PEZI</name>
<keyword evidence="6" id="KW-1185">Reference proteome</keyword>
<organism evidence="5 6">
    <name type="scientific">Colletotrichum zoysiae</name>
    <dbReference type="NCBI Taxonomy" id="1216348"/>
    <lineage>
        <taxon>Eukaryota</taxon>
        <taxon>Fungi</taxon>
        <taxon>Dikarya</taxon>
        <taxon>Ascomycota</taxon>
        <taxon>Pezizomycotina</taxon>
        <taxon>Sordariomycetes</taxon>
        <taxon>Hypocreomycetidae</taxon>
        <taxon>Glomerellales</taxon>
        <taxon>Glomerellaceae</taxon>
        <taxon>Colletotrichum</taxon>
        <taxon>Colletotrichum graminicola species complex</taxon>
    </lineage>
</organism>
<feature type="transmembrane region" description="Helical" evidence="2">
    <location>
        <begin position="348"/>
        <end position="365"/>
    </location>
</feature>
<protein>
    <recommendedName>
        <fullName evidence="4">TRP C-terminal domain-containing protein</fullName>
    </recommendedName>
</protein>
<feature type="transmembrane region" description="Helical" evidence="2">
    <location>
        <begin position="429"/>
        <end position="449"/>
    </location>
</feature>
<dbReference type="PANTHER" id="PTHR31145">
    <property type="entry name" value="INTEGRAL MEMBRANE PROTEIN (AFU_ORTHOLOGUE AFUA_7G01610)"/>
    <property type="match status" value="1"/>
</dbReference>
<feature type="compositionally biased region" description="Polar residues" evidence="1">
    <location>
        <begin position="601"/>
        <end position="614"/>
    </location>
</feature>
<evidence type="ECO:0000256" key="3">
    <source>
        <dbReference type="SAM" id="SignalP"/>
    </source>
</evidence>
<feature type="transmembrane region" description="Helical" evidence="2">
    <location>
        <begin position="513"/>
        <end position="533"/>
    </location>
</feature>
<feature type="chain" id="PRO_5042120844" description="TRP C-terminal domain-containing protein" evidence="3">
    <location>
        <begin position="18"/>
        <end position="799"/>
    </location>
</feature>
<feature type="compositionally biased region" description="Acidic residues" evidence="1">
    <location>
        <begin position="576"/>
        <end position="586"/>
    </location>
</feature>
<dbReference type="EMBL" id="MU843082">
    <property type="protein sequence ID" value="KAK2021750.1"/>
    <property type="molecule type" value="Genomic_DNA"/>
</dbReference>